<evidence type="ECO:0000256" key="2">
    <source>
        <dbReference type="ARBA" id="ARBA00023125"/>
    </source>
</evidence>
<evidence type="ECO:0000256" key="1">
    <source>
        <dbReference type="ARBA" id="ARBA00023015"/>
    </source>
</evidence>
<gene>
    <name evidence="5" type="ORF">GIY23_01255</name>
</gene>
<keyword evidence="6" id="KW-1185">Reference proteome</keyword>
<organism evidence="5 6">
    <name type="scientific">Allosaccharopolyspora coralli</name>
    <dbReference type="NCBI Taxonomy" id="2665642"/>
    <lineage>
        <taxon>Bacteria</taxon>
        <taxon>Bacillati</taxon>
        <taxon>Actinomycetota</taxon>
        <taxon>Actinomycetes</taxon>
        <taxon>Pseudonocardiales</taxon>
        <taxon>Pseudonocardiaceae</taxon>
        <taxon>Allosaccharopolyspora</taxon>
    </lineage>
</organism>
<keyword evidence="3" id="KW-0804">Transcription</keyword>
<keyword evidence="1" id="KW-0805">Transcription regulation</keyword>
<dbReference type="InterPro" id="IPR027417">
    <property type="entry name" value="P-loop_NTPase"/>
</dbReference>
<dbReference type="PRINTS" id="PR00038">
    <property type="entry name" value="HTHLUXR"/>
</dbReference>
<keyword evidence="2" id="KW-0238">DNA-binding</keyword>
<accession>A0A5Q3Q3H5</accession>
<protein>
    <submittedName>
        <fullName evidence="5">Helix-turn-helix transcriptional regulator</fullName>
    </submittedName>
</protein>
<dbReference type="PROSITE" id="PS50043">
    <property type="entry name" value="HTH_LUXR_2"/>
    <property type="match status" value="1"/>
</dbReference>
<dbReference type="Pfam" id="PF00196">
    <property type="entry name" value="GerE"/>
    <property type="match status" value="1"/>
</dbReference>
<dbReference type="AlphaFoldDB" id="A0A5Q3Q3H5"/>
<dbReference type="InterPro" id="IPR016032">
    <property type="entry name" value="Sig_transdc_resp-reg_C-effctor"/>
</dbReference>
<dbReference type="GO" id="GO:0006355">
    <property type="term" value="P:regulation of DNA-templated transcription"/>
    <property type="evidence" value="ECO:0007669"/>
    <property type="project" value="InterPro"/>
</dbReference>
<dbReference type="SMART" id="SM00421">
    <property type="entry name" value="HTH_LUXR"/>
    <property type="match status" value="1"/>
</dbReference>
<name>A0A5Q3Q3H5_9PSEU</name>
<dbReference type="EMBL" id="CP045929">
    <property type="protein sequence ID" value="QGK68370.1"/>
    <property type="molecule type" value="Genomic_DNA"/>
</dbReference>
<reference evidence="6" key="1">
    <citation type="submission" date="2019-11" db="EMBL/GenBank/DDBJ databases">
        <title>The complete genome sequence of Saccharopolyspora sp. E2A.</title>
        <authorList>
            <person name="Zhang G."/>
        </authorList>
    </citation>
    <scope>NUCLEOTIDE SEQUENCE [LARGE SCALE GENOMIC DNA]</scope>
    <source>
        <strain evidence="6">E2A</strain>
    </source>
</reference>
<dbReference type="PROSITE" id="PS00622">
    <property type="entry name" value="HTH_LUXR_1"/>
    <property type="match status" value="1"/>
</dbReference>
<evidence type="ECO:0000313" key="5">
    <source>
        <dbReference type="EMBL" id="QGK68370.1"/>
    </source>
</evidence>
<dbReference type="KEGG" id="sace:GIY23_01255"/>
<dbReference type="GO" id="GO:0003677">
    <property type="term" value="F:DNA binding"/>
    <property type="evidence" value="ECO:0007669"/>
    <property type="project" value="UniProtKB-KW"/>
</dbReference>
<dbReference type="PANTHER" id="PTHR44688">
    <property type="entry name" value="DNA-BINDING TRANSCRIPTIONAL ACTIVATOR DEVR_DOSR"/>
    <property type="match status" value="1"/>
</dbReference>
<dbReference type="CDD" id="cd06170">
    <property type="entry name" value="LuxR_C_like"/>
    <property type="match status" value="1"/>
</dbReference>
<evidence type="ECO:0000256" key="3">
    <source>
        <dbReference type="ARBA" id="ARBA00023163"/>
    </source>
</evidence>
<evidence type="ECO:0000259" key="4">
    <source>
        <dbReference type="PROSITE" id="PS50043"/>
    </source>
</evidence>
<sequence>MDHRTAPQRDVPSGASPALMRQAVANDPNAAIQVAIQGAGGYGKTALLVALAGIYRDAGVTVVNGAAQRLDTVSEDVAVVVDDAHRATDRTLHELAELARRPSARLFVTYRPWPRRPALTALVEELGRSRPPLLLGALGPAEVARHARNVLGESVHADSVERLLARTGGVPRLVTRVLAGVRGGGAGRLPASVLDQFQHDMEQLGEHGRACLTAMAAGAAAHPELLAPLLDLDHSEVADGLNAVRAGGLTDQSDALLPVAREAAAALTPLDRRLAVLRRMVETAVQRGRPVLDLVRPLLDRDVAPVAGPLMAEAFEQAGDEAMQAAPAIAGRCYRAAVEAGARPERLTARRARAAAETVAFDDALRLADEVLVGESTSDRGLGAQVAATVLAHRGLLRRSAALCEWSTRGARWPGDQAFAVVGLLGTGRPADAKELLNQREDGPPTSLSGATAELASGMQESVAGSAVTSVSTLARSASLAEPAGKSVLLPDSPAAVAAIVAMHCGEFDAAESVLSRGIEAGTGGSLLVNRQRLLLAWVALVRGDTVTARARWDLIPDGACEQPRDRLLATALEAGIASRDNHIPALNAVRGRIRQVVAEHHVDLFTLLPLGELVMAAARLRDHEWLEPHRRDAFTLLDDLDSPPLWTGLLAWRCLHASMVLDDLDAVRHYADVLDATAQHNPMASAMSVGAATWVRVLAGKVDEPEVSEAARGLHAAGLVADAAQLAGQAALRTTDRQAMLSLLERARTLQGKPTRPRAVGGAGAGDEAVLSAREKEVAELVVAGHTYKQVGQKLFISAKTVEHHIGRMKQRLGCAGREELLQRLRDLLT</sequence>
<feature type="domain" description="HTH luxR-type" evidence="4">
    <location>
        <begin position="765"/>
        <end position="830"/>
    </location>
</feature>
<dbReference type="PANTHER" id="PTHR44688:SF16">
    <property type="entry name" value="DNA-BINDING TRANSCRIPTIONAL ACTIVATOR DEVR_DOSR"/>
    <property type="match status" value="1"/>
</dbReference>
<dbReference type="InterPro" id="IPR000792">
    <property type="entry name" value="Tscrpt_reg_LuxR_C"/>
</dbReference>
<dbReference type="Gene3D" id="1.10.10.10">
    <property type="entry name" value="Winged helix-like DNA-binding domain superfamily/Winged helix DNA-binding domain"/>
    <property type="match status" value="1"/>
</dbReference>
<proteinExistence type="predicted"/>
<dbReference type="SUPFAM" id="SSF52540">
    <property type="entry name" value="P-loop containing nucleoside triphosphate hydrolases"/>
    <property type="match status" value="1"/>
</dbReference>
<dbReference type="InterPro" id="IPR036388">
    <property type="entry name" value="WH-like_DNA-bd_sf"/>
</dbReference>
<dbReference type="Proteomes" id="UP000371041">
    <property type="component" value="Chromosome"/>
</dbReference>
<dbReference type="RefSeq" id="WP_154074979.1">
    <property type="nucleotide sequence ID" value="NZ_CP045929.1"/>
</dbReference>
<evidence type="ECO:0000313" key="6">
    <source>
        <dbReference type="Proteomes" id="UP000371041"/>
    </source>
</evidence>
<dbReference type="SUPFAM" id="SSF46894">
    <property type="entry name" value="C-terminal effector domain of the bipartite response regulators"/>
    <property type="match status" value="1"/>
</dbReference>